<protein>
    <submittedName>
        <fullName evidence="1">Uncharacterized protein</fullName>
    </submittedName>
</protein>
<dbReference type="RefSeq" id="WP_166031808.1">
    <property type="nucleotide sequence ID" value="NZ_CP048877.1"/>
</dbReference>
<sequence length="203" mass="24435">MAKILNLSRETVTSIATAFSAFVSMLLLIFYLHTYWKDRKEEKVLKWQRVVVYDIIKKRSSGITFDDIKTEYLAFSHQSLLNIPKEKIQDIELKYVLLSLLNDNLIFYYKDKYFIEALDTEFIKFFTSFLDEMESKMMKNRMTILYILKDNPEGIIIDKLYEEYHKKVPDVSYQNFKEYIEYFKLDGRIVEKRGLLYLKQSIE</sequence>
<keyword evidence="2" id="KW-1185">Reference proteome</keyword>
<proteinExistence type="predicted"/>
<dbReference type="EMBL" id="CP048877">
    <property type="protein sequence ID" value="QIJ71590.1"/>
    <property type="molecule type" value="Genomic_DNA"/>
</dbReference>
<dbReference type="AlphaFoldDB" id="A0A6G7PVE7"/>
<evidence type="ECO:0000313" key="2">
    <source>
        <dbReference type="Proteomes" id="UP000502179"/>
    </source>
</evidence>
<dbReference type="KEGG" id="tav:G4V39_04555"/>
<accession>A0A6G7PVE7</accession>
<dbReference type="Proteomes" id="UP000502179">
    <property type="component" value="Chromosome"/>
</dbReference>
<evidence type="ECO:0000313" key="1">
    <source>
        <dbReference type="EMBL" id="QIJ71590.1"/>
    </source>
</evidence>
<reference evidence="1 2" key="1">
    <citation type="submission" date="2020-02" db="EMBL/GenBank/DDBJ databases">
        <title>Genome analysis of Thermosulfuriphilus ammonigenes ST65T, an anaerobic thermophilic chemolithoautotrophic bacterium isolated from a deep-sea hydrothermal vent.</title>
        <authorList>
            <person name="Slobodkina G."/>
            <person name="Allioux M."/>
            <person name="Merkel A."/>
            <person name="Alain K."/>
            <person name="Jebbar M."/>
            <person name="Slobodkin A."/>
        </authorList>
    </citation>
    <scope>NUCLEOTIDE SEQUENCE [LARGE SCALE GENOMIC DNA]</scope>
    <source>
        <strain evidence="1 2">ST65</strain>
    </source>
</reference>
<name>A0A6G7PVE7_9BACT</name>
<gene>
    <name evidence="1" type="ORF">G4V39_04555</name>
</gene>
<organism evidence="1 2">
    <name type="scientific">Thermosulfuriphilus ammonigenes</name>
    <dbReference type="NCBI Taxonomy" id="1936021"/>
    <lineage>
        <taxon>Bacteria</taxon>
        <taxon>Pseudomonadati</taxon>
        <taxon>Thermodesulfobacteriota</taxon>
        <taxon>Thermodesulfobacteria</taxon>
        <taxon>Thermodesulfobacteriales</taxon>
        <taxon>Thermodesulfobacteriaceae</taxon>
        <taxon>Thermosulfuriphilus</taxon>
    </lineage>
</organism>